<protein>
    <submittedName>
        <fullName evidence="10">Riboflavin transporter</fullName>
    </submittedName>
</protein>
<feature type="transmembrane region" description="Helical" evidence="8">
    <location>
        <begin position="314"/>
        <end position="339"/>
    </location>
</feature>
<evidence type="ECO:0000313" key="9">
    <source>
        <dbReference type="EMBL" id="AKQ33392.1"/>
    </source>
</evidence>
<feature type="transmembrane region" description="Helical" evidence="8">
    <location>
        <begin position="285"/>
        <end position="308"/>
    </location>
</feature>
<comment type="subcellular location">
    <subcellularLocation>
        <location evidence="1">Cell membrane</location>
        <topology evidence="1">Multi-pass membrane protein</topology>
    </subcellularLocation>
</comment>
<evidence type="ECO:0000313" key="10">
    <source>
        <dbReference type="EMBL" id="AKQ33479.1"/>
    </source>
</evidence>
<keyword evidence="5 8" id="KW-0812">Transmembrane</keyword>
<feature type="transmembrane region" description="Helical" evidence="8">
    <location>
        <begin position="20"/>
        <end position="39"/>
    </location>
</feature>
<gene>
    <name evidence="9" type="ORF">CleRT_04500</name>
    <name evidence="10" type="ORF">CleRT_05940</name>
</gene>
<dbReference type="PANTHER" id="PTHR21716:SF53">
    <property type="entry name" value="PERMEASE PERM-RELATED"/>
    <property type="match status" value="1"/>
</dbReference>
<dbReference type="InterPro" id="IPR002549">
    <property type="entry name" value="AI-2E-like"/>
</dbReference>
<keyword evidence="4" id="KW-1003">Cell membrane</keyword>
<dbReference type="Pfam" id="PF01594">
    <property type="entry name" value="AI-2E_transport"/>
    <property type="match status" value="1"/>
</dbReference>
<reference evidence="10 11" key="1">
    <citation type="journal article" date="2015" name="Genome Biol. Evol.">
        <title>Distinctive Genome Reduction Rates Revealed by Genomic Analyses of Two Coxiella-Like Endosymbionts in Ticks.</title>
        <authorList>
            <person name="Gottlieb Y."/>
            <person name="Lalzar I."/>
            <person name="Klasson L."/>
        </authorList>
    </citation>
    <scope>NUCLEOTIDE SEQUENCE [LARGE SCALE GENOMIC DNA]</scope>
    <source>
        <strain evidence="10 11">CRt</strain>
    </source>
</reference>
<evidence type="ECO:0000256" key="7">
    <source>
        <dbReference type="ARBA" id="ARBA00023136"/>
    </source>
</evidence>
<evidence type="ECO:0000256" key="2">
    <source>
        <dbReference type="ARBA" id="ARBA00009773"/>
    </source>
</evidence>
<keyword evidence="11" id="KW-1185">Reference proteome</keyword>
<keyword evidence="7 8" id="KW-0472">Membrane</keyword>
<evidence type="ECO:0000256" key="1">
    <source>
        <dbReference type="ARBA" id="ARBA00004651"/>
    </source>
</evidence>
<dbReference type="EMBL" id="CP011126">
    <property type="protein sequence ID" value="AKQ33392.1"/>
    <property type="molecule type" value="Genomic_DNA"/>
</dbReference>
<accession>A0ABM5UU22</accession>
<dbReference type="EMBL" id="CP011126">
    <property type="protein sequence ID" value="AKQ33479.1"/>
    <property type="molecule type" value="Genomic_DNA"/>
</dbReference>
<organism evidence="10 11">
    <name type="scientific">Candidatus Coxiella mudrowiae</name>
    <dbReference type="NCBI Taxonomy" id="2054173"/>
    <lineage>
        <taxon>Bacteria</taxon>
        <taxon>Pseudomonadati</taxon>
        <taxon>Pseudomonadota</taxon>
        <taxon>Gammaproteobacteria</taxon>
        <taxon>Legionellales</taxon>
        <taxon>Coxiellaceae</taxon>
        <taxon>Coxiella</taxon>
    </lineage>
</organism>
<feature type="transmembrane region" description="Helical" evidence="8">
    <location>
        <begin position="75"/>
        <end position="100"/>
    </location>
</feature>
<keyword evidence="3" id="KW-0813">Transport</keyword>
<evidence type="ECO:0000256" key="8">
    <source>
        <dbReference type="SAM" id="Phobius"/>
    </source>
</evidence>
<feature type="transmembrane region" description="Helical" evidence="8">
    <location>
        <begin position="247"/>
        <end position="273"/>
    </location>
</feature>
<comment type="similarity">
    <text evidence="2">Belongs to the autoinducer-2 exporter (AI-2E) (TC 2.A.86) family.</text>
</comment>
<proteinExistence type="inferred from homology"/>
<name>A0ABM5UU22_9COXI</name>
<evidence type="ECO:0000256" key="3">
    <source>
        <dbReference type="ARBA" id="ARBA00022448"/>
    </source>
</evidence>
<keyword evidence="6 8" id="KW-1133">Transmembrane helix</keyword>
<evidence type="ECO:0000256" key="4">
    <source>
        <dbReference type="ARBA" id="ARBA00022475"/>
    </source>
</evidence>
<dbReference type="PANTHER" id="PTHR21716">
    <property type="entry name" value="TRANSMEMBRANE PROTEIN"/>
    <property type="match status" value="1"/>
</dbReference>
<evidence type="ECO:0000256" key="5">
    <source>
        <dbReference type="ARBA" id="ARBA00022692"/>
    </source>
</evidence>
<evidence type="ECO:0000313" key="11">
    <source>
        <dbReference type="Proteomes" id="UP000063965"/>
    </source>
</evidence>
<feature type="transmembrane region" description="Helical" evidence="8">
    <location>
        <begin position="224"/>
        <end position="241"/>
    </location>
</feature>
<dbReference type="Proteomes" id="UP000063965">
    <property type="component" value="Chromosome"/>
</dbReference>
<sequence>MHNSKNPILQGISNWFVRHFSDPEALALFFTLVFGFLLIEFFGKFLLPVVISVVLAYLFASPVRWLEQWRVPHWLAVTLVYLFFLGLFVLALFGLLPLMWKQLVSMVHEFPRAITKGQAWMTEFMHHYPKLFPTDPLTNFAVYLHQQSARIGQFILSFSLASIPGIIEIILYFLLVPLLVFFFLKDGKAISIWLSCFLPERRGLIRIVWQEMNEKIGAYVRGRVVEVIIVSFVSVIAFALLGLKYAFLLGVLLGLSVIVPYIGAAIVTIPIGIVGLMQWGLSAHFAYLMIVYAVIITLDGNLLVPLFFSEAMDLHPIIIILSVLVFGGIWGFWSVFFAIPLATLVKAVLNAWPKAKKVNDPKQGELPIVLKSSTEEG</sequence>
<feature type="transmembrane region" description="Helical" evidence="8">
    <location>
        <begin position="154"/>
        <end position="184"/>
    </location>
</feature>
<dbReference type="RefSeq" id="WP_082160409.1">
    <property type="nucleotide sequence ID" value="NZ_CP011126.1"/>
</dbReference>
<evidence type="ECO:0000256" key="6">
    <source>
        <dbReference type="ARBA" id="ARBA00022989"/>
    </source>
</evidence>